<gene>
    <name evidence="1" type="ORF">BEI_2310</name>
</gene>
<evidence type="ECO:0000313" key="1">
    <source>
        <dbReference type="EMBL" id="ATJ83297.1"/>
    </source>
</evidence>
<dbReference type="KEGG" id="hbe:BEI_2310"/>
<accession>A0A291P8V5</accession>
<dbReference type="Pfam" id="PF13997">
    <property type="entry name" value="YqjK"/>
    <property type="match status" value="1"/>
</dbReference>
<protein>
    <recommendedName>
        <fullName evidence="3">YqjK-like protein</fullName>
    </recommendedName>
</protein>
<dbReference type="Proteomes" id="UP000219993">
    <property type="component" value="Chromosome"/>
</dbReference>
<dbReference type="AlphaFoldDB" id="A0A291P8V5"/>
<dbReference type="OrthoDB" id="6183353at2"/>
<proteinExistence type="predicted"/>
<dbReference type="RefSeq" id="WP_097789654.1">
    <property type="nucleotide sequence ID" value="NZ_BAAADT010000004.1"/>
</dbReference>
<dbReference type="InterPro" id="IPR025612">
    <property type="entry name" value="YqjK"/>
</dbReference>
<dbReference type="EMBL" id="CP021435">
    <property type="protein sequence ID" value="ATJ83297.1"/>
    <property type="molecule type" value="Genomic_DNA"/>
</dbReference>
<name>A0A291P8V5_9GAMM</name>
<organism evidence="1 2">
    <name type="scientific">Halomonas beimenensis</name>
    <dbReference type="NCBI Taxonomy" id="475662"/>
    <lineage>
        <taxon>Bacteria</taxon>
        <taxon>Pseudomonadati</taxon>
        <taxon>Pseudomonadota</taxon>
        <taxon>Gammaproteobacteria</taxon>
        <taxon>Oceanospirillales</taxon>
        <taxon>Halomonadaceae</taxon>
        <taxon>Halomonas</taxon>
    </lineage>
</organism>
<reference evidence="1 2" key="1">
    <citation type="journal article" date="2017" name="Sci. Rep.">
        <title>Revealing the Saline Adaptation Strategies of the Halophilic Bacterium Halomonas beimenensis through High-throughput Omics and Transposon Mutagenesis Approaches.</title>
        <authorList>
            <person name="Chen Y.H."/>
            <person name="Lin S.S."/>
            <person name="Shyu Y.T."/>
        </authorList>
    </citation>
    <scope>NUCLEOTIDE SEQUENCE [LARGE SCALE GENOMIC DNA]</scope>
    <source>
        <strain evidence="1 2">NTU-111</strain>
    </source>
</reference>
<sequence length="97" mass="10989">MHKAKAHRQARKAALEATIEQQRVDLLVAAEQWRSSAHRLDAGWQALRRYRSPALAAGALLLWAVARRPGAARRLGRRALLTALAARRLRRWLPRSP</sequence>
<evidence type="ECO:0000313" key="2">
    <source>
        <dbReference type="Proteomes" id="UP000219993"/>
    </source>
</evidence>
<evidence type="ECO:0008006" key="3">
    <source>
        <dbReference type="Google" id="ProtNLM"/>
    </source>
</evidence>
<keyword evidence="2" id="KW-1185">Reference proteome</keyword>